<dbReference type="Pfam" id="PF21346">
    <property type="entry name" value="PcRGLX_3rd"/>
    <property type="match status" value="1"/>
</dbReference>
<dbReference type="InterPro" id="IPR048329">
    <property type="entry name" value="PcRGLX_1st"/>
</dbReference>
<gene>
    <name evidence="5" type="ORF">Pa4123_67650</name>
</gene>
<evidence type="ECO:0000259" key="3">
    <source>
        <dbReference type="Pfam" id="PF21345"/>
    </source>
</evidence>
<dbReference type="InterPro" id="IPR045793">
    <property type="entry name" value="PcRGLX/YetA-like"/>
</dbReference>
<comment type="caution">
    <text evidence="5">The sequence shown here is derived from an EMBL/GenBank/DDBJ whole genome shotgun (WGS) entry which is preliminary data.</text>
</comment>
<feature type="chain" id="PRO_5045868789" description="Tat pathway signal sequence domain protein" evidence="1">
    <location>
        <begin position="24"/>
        <end position="909"/>
    </location>
</feature>
<feature type="domain" description="PcRGLX/YetA-like central beta-sandwich" evidence="3">
    <location>
        <begin position="136"/>
        <end position="494"/>
    </location>
</feature>
<dbReference type="InterPro" id="IPR048330">
    <property type="entry name" value="PcRGLX/YetA_2nd"/>
</dbReference>
<evidence type="ECO:0000313" key="5">
    <source>
        <dbReference type="EMBL" id="GLI01489.1"/>
    </source>
</evidence>
<dbReference type="PANTHER" id="PTHR40081:SF1">
    <property type="entry name" value="TAT PATHWAY SIGNAL SEQUENCE DOMAIN PROTEIN"/>
    <property type="match status" value="1"/>
</dbReference>
<evidence type="ECO:0000313" key="6">
    <source>
        <dbReference type="Proteomes" id="UP001144280"/>
    </source>
</evidence>
<sequence>MSNLSRRAFIAGTLGTVTGAAVAAQPAAGKARPATAVETAAAQESVNVHWLGGGAHAETLGVTWGVPWPAGKLPPDQAFTLRTEGGEAIPIQTWPIGYWPDGSLKWSAHAVGGGLPSAETYVLATGAPTATVKNTVSVRSGKAFVEVDTGVIRCRVGTRGGSLIQSITRADGREIVRRGQLICLAQDSIPEGEESSVRRKRFTGDIDSVTVEQSGPVRAVVRVDGKHRGKNGRAWLPFTVRLYFYAGAESVRLVHTFVFDGKPERDFICGLGVRFHVPMRDELYDRHVRLAGEGGGMLADAVKGISGLRRNPGDAVKTAQVAGQPTPPVATWDTRVSSRLHLIPSWGDYSLSQLSADGFHIRKRTKAGHGWIDVGAGGRADGFGYVGGITGGLAFGMRDFWERHPSQLDIRHADSDEAEATIWLWSPEARPMDLRFYHDGMGQDTYAEQLEGLEITYEDYEPGWDTPVGIARTTELAIWALDATPSTEHLAELAKVARTPPLLMAPPAHLHAAGVFGDWSPVDRSTPARTVIEDRLDLLLGFYQKQIDQHRWYGFWNYGDVMHGYDFFRHQWRYDVGGYAWDNSELSPDLWLWYSFLRTGRADVYRMAEAMTRHTGEVDVYHLGRFKDLGTRHGVQHWGDSAKQARISTAAYRRFFYFLTADERTGDLLHNQVYTDRTFLTIDPSRKVRTGPYEPDPHALSLGLGNDWGAMASAWLTEWERGGDPIAKTKLLNSMRSIGALPYGHFTSGALYDLDTGEYHAAAPTVGISHLWAVFGKAEICSELIQLVDMPAFKQAWLQYCRLYNATGAEQQAELGRSLGSLDLRQAHSRLTAYAAAQLDDERLAQRAWAEFKTGAAGYPDTMDWNTWRIEPPHALNPVEELTWVSTNATAQYGLAAIQTLALVGDHLS</sequence>
<evidence type="ECO:0008006" key="7">
    <source>
        <dbReference type="Google" id="ProtNLM"/>
    </source>
</evidence>
<proteinExistence type="predicted"/>
<dbReference type="PROSITE" id="PS51318">
    <property type="entry name" value="TAT"/>
    <property type="match status" value="1"/>
</dbReference>
<dbReference type="InterPro" id="IPR006311">
    <property type="entry name" value="TAT_signal"/>
</dbReference>
<feature type="signal peptide" evidence="1">
    <location>
        <begin position="1"/>
        <end position="23"/>
    </location>
</feature>
<dbReference type="Proteomes" id="UP001144280">
    <property type="component" value="Unassembled WGS sequence"/>
</dbReference>
<name>A0ABQ5R3W9_9ACTN</name>
<dbReference type="Pfam" id="PF19501">
    <property type="entry name" value="PcRGLX_1st"/>
    <property type="match status" value="1"/>
</dbReference>
<reference evidence="5" key="1">
    <citation type="submission" date="2022-12" db="EMBL/GenBank/DDBJ databases">
        <title>New Phytohabitans aurantiacus sp. RD004123 nov., an actinomycete isolated from soil.</title>
        <authorList>
            <person name="Triningsih D.W."/>
            <person name="Harunari E."/>
            <person name="Igarashi Y."/>
        </authorList>
    </citation>
    <scope>NUCLEOTIDE SEQUENCE</scope>
    <source>
        <strain evidence="5">RD004123</strain>
    </source>
</reference>
<dbReference type="RefSeq" id="WP_281902564.1">
    <property type="nucleotide sequence ID" value="NZ_BSDI01000045.1"/>
</dbReference>
<accession>A0ABQ5R3W9</accession>
<feature type="domain" description="PcRGLX/YetA-like N-terminal RIFT barrel" evidence="2">
    <location>
        <begin position="45"/>
        <end position="124"/>
    </location>
</feature>
<protein>
    <recommendedName>
        <fullName evidence="7">Tat pathway signal sequence domain protein</fullName>
    </recommendedName>
</protein>
<evidence type="ECO:0000259" key="4">
    <source>
        <dbReference type="Pfam" id="PF21346"/>
    </source>
</evidence>
<dbReference type="PANTHER" id="PTHR40081">
    <property type="entry name" value="CONCANAVALIN A-LIKE LECTIN/GLUCANASE"/>
    <property type="match status" value="1"/>
</dbReference>
<evidence type="ECO:0000256" key="1">
    <source>
        <dbReference type="SAM" id="SignalP"/>
    </source>
</evidence>
<feature type="domain" description="PcRGLX/YetA-like C-terminal alpha/alpha toroid" evidence="4">
    <location>
        <begin position="500"/>
        <end position="908"/>
    </location>
</feature>
<keyword evidence="1" id="KW-0732">Signal</keyword>
<keyword evidence="6" id="KW-1185">Reference proteome</keyword>
<evidence type="ECO:0000259" key="2">
    <source>
        <dbReference type="Pfam" id="PF19501"/>
    </source>
</evidence>
<dbReference type="Pfam" id="PF21345">
    <property type="entry name" value="PcRGLX_2nd"/>
    <property type="match status" value="1"/>
</dbReference>
<dbReference type="InterPro" id="IPR048331">
    <property type="entry name" value="PcRGLX/YetA_3rd"/>
</dbReference>
<dbReference type="EMBL" id="BSDI01000045">
    <property type="protein sequence ID" value="GLI01489.1"/>
    <property type="molecule type" value="Genomic_DNA"/>
</dbReference>
<organism evidence="5 6">
    <name type="scientific">Phytohabitans aurantiacus</name>
    <dbReference type="NCBI Taxonomy" id="3016789"/>
    <lineage>
        <taxon>Bacteria</taxon>
        <taxon>Bacillati</taxon>
        <taxon>Actinomycetota</taxon>
        <taxon>Actinomycetes</taxon>
        <taxon>Micromonosporales</taxon>
        <taxon>Micromonosporaceae</taxon>
    </lineage>
</organism>